<organism evidence="2 3">
    <name type="scientific">Aspergillus versicolor CBS 583.65</name>
    <dbReference type="NCBI Taxonomy" id="1036611"/>
    <lineage>
        <taxon>Eukaryota</taxon>
        <taxon>Fungi</taxon>
        <taxon>Dikarya</taxon>
        <taxon>Ascomycota</taxon>
        <taxon>Pezizomycotina</taxon>
        <taxon>Eurotiomycetes</taxon>
        <taxon>Eurotiomycetidae</taxon>
        <taxon>Eurotiales</taxon>
        <taxon>Aspergillaceae</taxon>
        <taxon>Aspergillus</taxon>
        <taxon>Aspergillus subgen. Nidulantes</taxon>
    </lineage>
</organism>
<sequence length="104" mass="12050">MHDFLPSFLSFLMIFLFVELRCTGHYRGFRFSSPCSNVDYYALSAIRAELYIYTCMILVGPNRQKKHFVKCDILFNAATIDQDKVGVAHFCINLVVFIQKKDTP</sequence>
<dbReference type="VEuPathDB" id="FungiDB:ASPVEDRAFT_618067"/>
<dbReference type="RefSeq" id="XP_040666891.1">
    <property type="nucleotide sequence ID" value="XM_040815584.1"/>
</dbReference>
<name>A0A1L9PHY9_ASPVE</name>
<reference evidence="3" key="1">
    <citation type="journal article" date="2017" name="Genome Biol.">
        <title>Comparative genomics reveals high biological diversity and specific adaptations in the industrially and medically important fungal genus Aspergillus.</title>
        <authorList>
            <person name="de Vries R.P."/>
            <person name="Riley R."/>
            <person name="Wiebenga A."/>
            <person name="Aguilar-Osorio G."/>
            <person name="Amillis S."/>
            <person name="Uchima C.A."/>
            <person name="Anderluh G."/>
            <person name="Asadollahi M."/>
            <person name="Askin M."/>
            <person name="Barry K."/>
            <person name="Battaglia E."/>
            <person name="Bayram O."/>
            <person name="Benocci T."/>
            <person name="Braus-Stromeyer S.A."/>
            <person name="Caldana C."/>
            <person name="Canovas D."/>
            <person name="Cerqueira G.C."/>
            <person name="Chen F."/>
            <person name="Chen W."/>
            <person name="Choi C."/>
            <person name="Clum A."/>
            <person name="Dos Santos R.A."/>
            <person name="Damasio A.R."/>
            <person name="Diallinas G."/>
            <person name="Emri T."/>
            <person name="Fekete E."/>
            <person name="Flipphi M."/>
            <person name="Freyberg S."/>
            <person name="Gallo A."/>
            <person name="Gournas C."/>
            <person name="Habgood R."/>
            <person name="Hainaut M."/>
            <person name="Harispe M.L."/>
            <person name="Henrissat B."/>
            <person name="Hilden K.S."/>
            <person name="Hope R."/>
            <person name="Hossain A."/>
            <person name="Karabika E."/>
            <person name="Karaffa L."/>
            <person name="Karanyi Z."/>
            <person name="Krasevec N."/>
            <person name="Kuo A."/>
            <person name="Kusch H."/>
            <person name="LaButti K."/>
            <person name="Lagendijk E.L."/>
            <person name="Lapidus A."/>
            <person name="Levasseur A."/>
            <person name="Lindquist E."/>
            <person name="Lipzen A."/>
            <person name="Logrieco A.F."/>
            <person name="MacCabe A."/>
            <person name="Maekelae M.R."/>
            <person name="Malavazi I."/>
            <person name="Melin P."/>
            <person name="Meyer V."/>
            <person name="Mielnichuk N."/>
            <person name="Miskei M."/>
            <person name="Molnar A.P."/>
            <person name="Mule G."/>
            <person name="Ngan C.Y."/>
            <person name="Orejas M."/>
            <person name="Orosz E."/>
            <person name="Ouedraogo J.P."/>
            <person name="Overkamp K.M."/>
            <person name="Park H.-S."/>
            <person name="Perrone G."/>
            <person name="Piumi F."/>
            <person name="Punt P.J."/>
            <person name="Ram A.F."/>
            <person name="Ramon A."/>
            <person name="Rauscher S."/>
            <person name="Record E."/>
            <person name="Riano-Pachon D.M."/>
            <person name="Robert V."/>
            <person name="Roehrig J."/>
            <person name="Ruller R."/>
            <person name="Salamov A."/>
            <person name="Salih N.S."/>
            <person name="Samson R.A."/>
            <person name="Sandor E."/>
            <person name="Sanguinetti M."/>
            <person name="Schuetze T."/>
            <person name="Sepcic K."/>
            <person name="Shelest E."/>
            <person name="Sherlock G."/>
            <person name="Sophianopoulou V."/>
            <person name="Squina F.M."/>
            <person name="Sun H."/>
            <person name="Susca A."/>
            <person name="Todd R.B."/>
            <person name="Tsang A."/>
            <person name="Unkles S.E."/>
            <person name="van de Wiele N."/>
            <person name="van Rossen-Uffink D."/>
            <person name="Oliveira J.V."/>
            <person name="Vesth T.C."/>
            <person name="Visser J."/>
            <person name="Yu J.-H."/>
            <person name="Zhou M."/>
            <person name="Andersen M.R."/>
            <person name="Archer D.B."/>
            <person name="Baker S.E."/>
            <person name="Benoit I."/>
            <person name="Brakhage A.A."/>
            <person name="Braus G.H."/>
            <person name="Fischer R."/>
            <person name="Frisvad J.C."/>
            <person name="Goldman G.H."/>
            <person name="Houbraken J."/>
            <person name="Oakley B."/>
            <person name="Pocsi I."/>
            <person name="Scazzocchio C."/>
            <person name="Seiboth B."/>
            <person name="vanKuyk P.A."/>
            <person name="Wortman J."/>
            <person name="Dyer P.S."/>
            <person name="Grigoriev I.V."/>
        </authorList>
    </citation>
    <scope>NUCLEOTIDE SEQUENCE [LARGE SCALE GENOMIC DNA]</scope>
    <source>
        <strain evidence="3">CBS 583.65</strain>
    </source>
</reference>
<evidence type="ECO:0000313" key="3">
    <source>
        <dbReference type="Proteomes" id="UP000184073"/>
    </source>
</evidence>
<evidence type="ECO:0000313" key="2">
    <source>
        <dbReference type="EMBL" id="OJJ01129.1"/>
    </source>
</evidence>
<feature type="signal peptide" evidence="1">
    <location>
        <begin position="1"/>
        <end position="24"/>
    </location>
</feature>
<accession>A0A1L9PHY9</accession>
<evidence type="ECO:0000256" key="1">
    <source>
        <dbReference type="SAM" id="SignalP"/>
    </source>
</evidence>
<proteinExistence type="predicted"/>
<keyword evidence="1" id="KW-0732">Signal</keyword>
<dbReference type="GeneID" id="63731095"/>
<dbReference type="EMBL" id="KV878128">
    <property type="protein sequence ID" value="OJJ01129.1"/>
    <property type="molecule type" value="Genomic_DNA"/>
</dbReference>
<gene>
    <name evidence="2" type="ORF">ASPVEDRAFT_618067</name>
</gene>
<feature type="chain" id="PRO_5012928215" description="Secreted protein" evidence="1">
    <location>
        <begin position="25"/>
        <end position="104"/>
    </location>
</feature>
<keyword evidence="3" id="KW-1185">Reference proteome</keyword>
<protein>
    <recommendedName>
        <fullName evidence="4">Secreted protein</fullName>
    </recommendedName>
</protein>
<evidence type="ECO:0008006" key="4">
    <source>
        <dbReference type="Google" id="ProtNLM"/>
    </source>
</evidence>
<dbReference type="AlphaFoldDB" id="A0A1L9PHY9"/>
<dbReference type="Proteomes" id="UP000184073">
    <property type="component" value="Unassembled WGS sequence"/>
</dbReference>